<dbReference type="EMBL" id="WRXO01000006">
    <property type="protein sequence ID" value="MVT42987.1"/>
    <property type="molecule type" value="Genomic_DNA"/>
</dbReference>
<gene>
    <name evidence="1" type="ORF">GO495_20490</name>
</gene>
<protein>
    <submittedName>
        <fullName evidence="1">Uncharacterized protein</fullName>
    </submittedName>
</protein>
<dbReference type="RefSeq" id="WP_157301597.1">
    <property type="nucleotide sequence ID" value="NZ_BAAAZB010000004.1"/>
</dbReference>
<name>A0A6N8JCK0_9BACT</name>
<evidence type="ECO:0000313" key="2">
    <source>
        <dbReference type="Proteomes" id="UP000468388"/>
    </source>
</evidence>
<accession>A0A6N8JCK0</accession>
<sequence length="47" mass="5343">MENGLVGFYALLISFSLAQAASHHRERVAYIHETGDKMALLIQKKRK</sequence>
<reference evidence="1 2" key="1">
    <citation type="submission" date="2019-12" db="EMBL/GenBank/DDBJ databases">
        <title>The draft genomic sequence of strain Chitinophaga oryziterrae JCM 16595.</title>
        <authorList>
            <person name="Zhang X."/>
        </authorList>
    </citation>
    <scope>NUCLEOTIDE SEQUENCE [LARGE SCALE GENOMIC DNA]</scope>
    <source>
        <strain evidence="1 2">JCM 16595</strain>
    </source>
</reference>
<dbReference type="Proteomes" id="UP000468388">
    <property type="component" value="Unassembled WGS sequence"/>
</dbReference>
<evidence type="ECO:0000313" key="1">
    <source>
        <dbReference type="EMBL" id="MVT42987.1"/>
    </source>
</evidence>
<dbReference type="OrthoDB" id="662635at2"/>
<keyword evidence="2" id="KW-1185">Reference proteome</keyword>
<proteinExistence type="predicted"/>
<comment type="caution">
    <text evidence="1">The sequence shown here is derived from an EMBL/GenBank/DDBJ whole genome shotgun (WGS) entry which is preliminary data.</text>
</comment>
<organism evidence="1 2">
    <name type="scientific">Chitinophaga oryziterrae</name>
    <dbReference type="NCBI Taxonomy" id="1031224"/>
    <lineage>
        <taxon>Bacteria</taxon>
        <taxon>Pseudomonadati</taxon>
        <taxon>Bacteroidota</taxon>
        <taxon>Chitinophagia</taxon>
        <taxon>Chitinophagales</taxon>
        <taxon>Chitinophagaceae</taxon>
        <taxon>Chitinophaga</taxon>
    </lineage>
</organism>
<dbReference type="AlphaFoldDB" id="A0A6N8JCK0"/>